<dbReference type="AlphaFoldDB" id="A0A7J7NBN1"/>
<accession>A0A7J7NBN1</accession>
<dbReference type="InterPro" id="IPR038765">
    <property type="entry name" value="Papain-like_cys_pep_sf"/>
</dbReference>
<reference evidence="1 2" key="1">
    <citation type="journal article" date="2020" name="IScience">
        <title>Genome Sequencing of the Endangered Kingdonia uniflora (Circaeasteraceae, Ranunculales) Reveals Potential Mechanisms of Evolutionary Specialization.</title>
        <authorList>
            <person name="Sun Y."/>
            <person name="Deng T."/>
            <person name="Zhang A."/>
            <person name="Moore M.J."/>
            <person name="Landis J.B."/>
            <person name="Lin N."/>
            <person name="Zhang H."/>
            <person name="Zhang X."/>
            <person name="Huang J."/>
            <person name="Zhang X."/>
            <person name="Sun H."/>
            <person name="Wang H."/>
        </authorList>
    </citation>
    <scope>NUCLEOTIDE SEQUENCE [LARGE SCALE GENOMIC DNA]</scope>
    <source>
        <strain evidence="1">TB1705</strain>
        <tissue evidence="1">Leaf</tissue>
    </source>
</reference>
<evidence type="ECO:0000313" key="1">
    <source>
        <dbReference type="EMBL" id="KAF6164669.1"/>
    </source>
</evidence>
<protein>
    <submittedName>
        <fullName evidence="1">Uncharacterized protein</fullName>
    </submittedName>
</protein>
<gene>
    <name evidence="1" type="ORF">GIB67_035104</name>
</gene>
<evidence type="ECO:0000313" key="2">
    <source>
        <dbReference type="Proteomes" id="UP000541444"/>
    </source>
</evidence>
<organism evidence="1 2">
    <name type="scientific">Kingdonia uniflora</name>
    <dbReference type="NCBI Taxonomy" id="39325"/>
    <lineage>
        <taxon>Eukaryota</taxon>
        <taxon>Viridiplantae</taxon>
        <taxon>Streptophyta</taxon>
        <taxon>Embryophyta</taxon>
        <taxon>Tracheophyta</taxon>
        <taxon>Spermatophyta</taxon>
        <taxon>Magnoliopsida</taxon>
        <taxon>Ranunculales</taxon>
        <taxon>Circaeasteraceae</taxon>
        <taxon>Kingdonia</taxon>
    </lineage>
</organism>
<comment type="caution">
    <text evidence="1">The sequence shown here is derived from an EMBL/GenBank/DDBJ whole genome shotgun (WGS) entry which is preliminary data.</text>
</comment>
<name>A0A7J7NBN1_9MAGN</name>
<keyword evidence="2" id="KW-1185">Reference proteome</keyword>
<dbReference type="PANTHER" id="PTHR47087">
    <property type="entry name" value="METHIONINE S-METHYLTRANSFERASE"/>
    <property type="match status" value="1"/>
</dbReference>
<dbReference type="OrthoDB" id="1932843at2759"/>
<dbReference type="PANTHER" id="PTHR47087:SF1">
    <property type="entry name" value="METHIONINE S-METHYLTRANSFERASE"/>
    <property type="match status" value="1"/>
</dbReference>
<dbReference type="Gene3D" id="3.90.70.10">
    <property type="entry name" value="Cysteine proteinases"/>
    <property type="match status" value="1"/>
</dbReference>
<dbReference type="EMBL" id="JACGCM010000918">
    <property type="protein sequence ID" value="KAF6164669.1"/>
    <property type="molecule type" value="Genomic_DNA"/>
</dbReference>
<proteinExistence type="predicted"/>
<dbReference type="Proteomes" id="UP000541444">
    <property type="component" value="Unassembled WGS sequence"/>
</dbReference>
<dbReference type="SUPFAM" id="SSF54001">
    <property type="entry name" value="Cysteine proteinases"/>
    <property type="match status" value="1"/>
</dbReference>
<sequence length="168" mass="19142">MMASSSTLMLMPLFDYGSKELLAFLLNGLHEYLNRVKLKPYIELKDANGHSDEEFANECWENHKARNDFVTVDVCQVYSDLEVAFVISEEETILKALSKTVELLEGNTALFCQYYYGCIFHELLAFQLADRHPPAQRECANAKSTEMIGLLSSTISVLNDRVFCQRGR</sequence>